<sequence length="323" mass="37536">MKKAVITGIFGQDGSYLCEILSKFGYEIYGISHQNLSQNSQNIKKYLETKAIYPKIYTCDLNDYEYLKNILLEICPDEIYHLAAMHVSSQSSIDEKYLYERNVMATHNILSINYMHLKNTKIITAGSCLMFDNSKTNFQNEQTKFNSKSLYGIAKISEYLLVKHYRQMGLFAAMAIFYNHESSRRSEEFVTKKIISNMVKIANRNIKKFTLGNLNIKKDWGYARDYAYGMYLMSQTQKPKDYIFSSNELHTIKELVEICAQNLNIPNWQNHINIDSNIISRKINGQLFGNSSKARQDLGWKNTLDFKDMIKLMIDNEIKGDLK</sequence>
<dbReference type="EMBL" id="FAVB01000002">
    <property type="protein sequence ID" value="CUU80013.1"/>
    <property type="molecule type" value="Genomic_DNA"/>
</dbReference>
<dbReference type="Pfam" id="PF16363">
    <property type="entry name" value="GDP_Man_Dehyd"/>
    <property type="match status" value="1"/>
</dbReference>
<evidence type="ECO:0000256" key="4">
    <source>
        <dbReference type="ARBA" id="ARBA00023239"/>
    </source>
</evidence>
<reference evidence="6 7" key="1">
    <citation type="submission" date="2015-11" db="EMBL/GenBank/DDBJ databases">
        <authorList>
            <consortium name="Pathogen Informatics"/>
        </authorList>
    </citation>
    <scope>NUCLEOTIDE SEQUENCE [LARGE SCALE GENOMIC DNA]</scope>
    <source>
        <strain evidence="6 7">006A-0059</strain>
    </source>
</reference>
<dbReference type="Proteomes" id="UP000052237">
    <property type="component" value="Unassembled WGS sequence"/>
</dbReference>
<keyword evidence="7" id="KW-1185">Reference proteome</keyword>
<dbReference type="PANTHER" id="PTHR43715:SF1">
    <property type="entry name" value="GDP-MANNOSE 4,6 DEHYDRATASE"/>
    <property type="match status" value="1"/>
</dbReference>
<dbReference type="InterPro" id="IPR036291">
    <property type="entry name" value="NAD(P)-bd_dom_sf"/>
</dbReference>
<protein>
    <recommendedName>
        <fullName evidence="3">GDP-mannose 4,6-dehydratase</fullName>
        <ecNumber evidence="3">4.2.1.47</ecNumber>
    </recommendedName>
</protein>
<name>A0A0S4S383_CAMHY</name>
<evidence type="ECO:0000256" key="3">
    <source>
        <dbReference type="ARBA" id="ARBA00011989"/>
    </source>
</evidence>
<dbReference type="AlphaFoldDB" id="A0A0S4S383"/>
<dbReference type="Gene3D" id="3.90.25.10">
    <property type="entry name" value="UDP-galactose 4-epimerase, domain 1"/>
    <property type="match status" value="1"/>
</dbReference>
<dbReference type="PANTHER" id="PTHR43715">
    <property type="entry name" value="GDP-MANNOSE 4,6-DEHYDRATASE"/>
    <property type="match status" value="1"/>
</dbReference>
<gene>
    <name evidence="6" type="primary">gmd_2</name>
    <name evidence="6" type="ORF">ERS686654_01138</name>
</gene>
<dbReference type="InterPro" id="IPR016040">
    <property type="entry name" value="NAD(P)-bd_dom"/>
</dbReference>
<dbReference type="Gene3D" id="3.40.50.720">
    <property type="entry name" value="NAD(P)-binding Rossmann-like Domain"/>
    <property type="match status" value="1"/>
</dbReference>
<evidence type="ECO:0000313" key="7">
    <source>
        <dbReference type="Proteomes" id="UP000052237"/>
    </source>
</evidence>
<evidence type="ECO:0000256" key="1">
    <source>
        <dbReference type="ARBA" id="ARBA00001937"/>
    </source>
</evidence>
<evidence type="ECO:0000259" key="5">
    <source>
        <dbReference type="Pfam" id="PF16363"/>
    </source>
</evidence>
<proteinExistence type="inferred from homology"/>
<dbReference type="RefSeq" id="WP_141093137.1">
    <property type="nucleotide sequence ID" value="NZ_FAVB01000002.1"/>
</dbReference>
<dbReference type="GO" id="GO:0008446">
    <property type="term" value="F:GDP-mannose 4,6-dehydratase activity"/>
    <property type="evidence" value="ECO:0007669"/>
    <property type="project" value="UniProtKB-EC"/>
</dbReference>
<comment type="cofactor">
    <cofactor evidence="1">
        <name>NADP(+)</name>
        <dbReference type="ChEBI" id="CHEBI:58349"/>
    </cofactor>
</comment>
<dbReference type="InterPro" id="IPR006368">
    <property type="entry name" value="GDP_Man_deHydtase"/>
</dbReference>
<comment type="similarity">
    <text evidence="2">Belongs to the NAD(P)-dependent epimerase/dehydratase family. GDP-mannose 4,6-dehydratase subfamily.</text>
</comment>
<accession>A0A0S4S383</accession>
<keyword evidence="4 6" id="KW-0456">Lyase</keyword>
<organism evidence="6 7">
    <name type="scientific">Campylobacter hyointestinalis subsp. hyointestinalis</name>
    <dbReference type="NCBI Taxonomy" id="91352"/>
    <lineage>
        <taxon>Bacteria</taxon>
        <taxon>Pseudomonadati</taxon>
        <taxon>Campylobacterota</taxon>
        <taxon>Epsilonproteobacteria</taxon>
        <taxon>Campylobacterales</taxon>
        <taxon>Campylobacteraceae</taxon>
        <taxon>Campylobacter</taxon>
    </lineage>
</organism>
<evidence type="ECO:0000313" key="6">
    <source>
        <dbReference type="EMBL" id="CUU80013.1"/>
    </source>
</evidence>
<comment type="caution">
    <text evidence="6">The sequence shown here is derived from an EMBL/GenBank/DDBJ whole genome shotgun (WGS) entry which is preliminary data.</text>
</comment>
<feature type="domain" description="NAD(P)-binding" evidence="5">
    <location>
        <begin position="6"/>
        <end position="313"/>
    </location>
</feature>
<dbReference type="GO" id="GO:0042351">
    <property type="term" value="P:'de novo' GDP-L-fucose biosynthetic process"/>
    <property type="evidence" value="ECO:0007669"/>
    <property type="project" value="TreeGrafter"/>
</dbReference>
<dbReference type="EC" id="4.2.1.47" evidence="3"/>
<evidence type="ECO:0000256" key="2">
    <source>
        <dbReference type="ARBA" id="ARBA00009263"/>
    </source>
</evidence>
<dbReference type="SUPFAM" id="SSF51735">
    <property type="entry name" value="NAD(P)-binding Rossmann-fold domains"/>
    <property type="match status" value="1"/>
</dbReference>